<proteinExistence type="predicted"/>
<dbReference type="SUPFAM" id="SSF57184">
    <property type="entry name" value="Growth factor receptor domain"/>
    <property type="match status" value="1"/>
</dbReference>
<name>A0A067C6E6_SAPPC</name>
<dbReference type="KEGG" id="spar:SPRG_08423"/>
<feature type="compositionally biased region" description="Basic and acidic residues" evidence="1">
    <location>
        <begin position="1244"/>
        <end position="1253"/>
    </location>
</feature>
<keyword evidence="2" id="KW-0472">Membrane</keyword>
<feature type="transmembrane region" description="Helical" evidence="2">
    <location>
        <begin position="800"/>
        <end position="821"/>
    </location>
</feature>
<dbReference type="Proteomes" id="UP000030745">
    <property type="component" value="Unassembled WGS sequence"/>
</dbReference>
<dbReference type="RefSeq" id="XP_012203047.1">
    <property type="nucleotide sequence ID" value="XM_012347657.1"/>
</dbReference>
<feature type="transmembrane region" description="Helical" evidence="2">
    <location>
        <begin position="1147"/>
        <end position="1167"/>
    </location>
</feature>
<dbReference type="VEuPathDB" id="FungiDB:SPRG_08423"/>
<gene>
    <name evidence="3" type="ORF">SPRG_08423</name>
</gene>
<dbReference type="InterPro" id="IPR011050">
    <property type="entry name" value="Pectin_lyase_fold/virulence"/>
</dbReference>
<evidence type="ECO:0000313" key="3">
    <source>
        <dbReference type="EMBL" id="KDO26349.1"/>
    </source>
</evidence>
<keyword evidence="4" id="KW-1185">Reference proteome</keyword>
<dbReference type="STRING" id="695850.A0A067C6E6"/>
<feature type="transmembrane region" description="Helical" evidence="2">
    <location>
        <begin position="984"/>
        <end position="1003"/>
    </location>
</feature>
<feature type="transmembrane region" description="Helical" evidence="2">
    <location>
        <begin position="1173"/>
        <end position="1195"/>
    </location>
</feature>
<dbReference type="SUPFAM" id="SSF51126">
    <property type="entry name" value="Pectin lyase-like"/>
    <property type="match status" value="2"/>
</dbReference>
<dbReference type="PANTHER" id="PTHR11319:SF35">
    <property type="entry name" value="OUTER MEMBRANE PROTEIN PMPC-RELATED"/>
    <property type="match status" value="1"/>
</dbReference>
<organism evidence="3 4">
    <name type="scientific">Saprolegnia parasitica (strain CBS 223.65)</name>
    <dbReference type="NCBI Taxonomy" id="695850"/>
    <lineage>
        <taxon>Eukaryota</taxon>
        <taxon>Sar</taxon>
        <taxon>Stramenopiles</taxon>
        <taxon>Oomycota</taxon>
        <taxon>Saprolegniomycetes</taxon>
        <taxon>Saprolegniales</taxon>
        <taxon>Saprolegniaceae</taxon>
        <taxon>Saprolegnia</taxon>
    </lineage>
</organism>
<keyword evidence="2" id="KW-1133">Transmembrane helix</keyword>
<dbReference type="EMBL" id="KK583225">
    <property type="protein sequence ID" value="KDO26349.1"/>
    <property type="molecule type" value="Genomic_DNA"/>
</dbReference>
<evidence type="ECO:0000256" key="2">
    <source>
        <dbReference type="SAM" id="Phobius"/>
    </source>
</evidence>
<dbReference type="GeneID" id="24130642"/>
<evidence type="ECO:0008006" key="5">
    <source>
        <dbReference type="Google" id="ProtNLM"/>
    </source>
</evidence>
<feature type="transmembrane region" description="Helical" evidence="2">
    <location>
        <begin position="1117"/>
        <end position="1135"/>
    </location>
</feature>
<dbReference type="AlphaFoldDB" id="A0A067C6E6"/>
<dbReference type="OMA" id="WISRIGH"/>
<evidence type="ECO:0000313" key="4">
    <source>
        <dbReference type="Proteomes" id="UP000030745"/>
    </source>
</evidence>
<evidence type="ECO:0000256" key="1">
    <source>
        <dbReference type="SAM" id="MobiDB-lite"/>
    </source>
</evidence>
<sequence>MIVVENGTFLADVSGTDGGAIYADSNSAVAISDSQFASCVAYRHGGSIYVTSSTVVIDNVTMTNSTAFQYGGGLVLQSQSTTIHLTNVNITASSATKGGAIYLIDCTFQAGDIVNVLIANTTASTMGGAMYLVLVTMTVDYLHTEATTSSSGGMMALEDSIVVVTNANVTNAVAAKNGGAFYCIISSLVLQASTVSHHTAGANGGAIYGFSSILTLQDSHLVRNTAAGGGAVAVASSTVSTLRVHLAYNRAITGGAFSADLSDITLDTSVLHGNTASGLGGALVISFNSLTVLYSVLRGNVAAIGGAIAISDLATFTLHSSVFQNNSVFLTPGGVAQGGAISIATISNASFMTNCTFLENRAGGATGGAVYASMGTTSTPPSIHITASVFVNSSSGYGGALYLENAPCVFSNSRWSNNDARTGGGGGIYWTGVEPLGLTTQTFANNSAVYGPDVASLPYALQPRYTPPASNGIVYGEASGQNFAGAFVVHVVDQYLQTVATDSKTQVTLVSLTTSAFIVGAGKAMAVRGICNFSTSGVQFTPGLNVTLAVTGGDLVPLHTVAVHLRGCVRGEVLPHGVAQCVKCPMGQFSWNASESVCHACPVGALCGGGDSIQATDGYWRFPNSTGVCTSGRYDGCRLNECLASACNGLLLGNDLASVVVDTGVNGTMGLLLPSNSSGYGPNDTLYVQGATYTVVASSSVSSSSSELQLLVTGSTPLPNTGAVAIYKVQPETCKRGFTGHLCFQCAHGYTRSGKTECVECPSDYTLTVLVLIGGIVACIVYAVVLIQMTINKSRTKADLFSIITKIFTSYMQLVSLAGSFDLQWPAVVSSMFNTQSAMSNPADKLISINCLMNHYKTPSSASSSAGLSSYHEQLILYLCLPLLCVVIPIVYWKLKFRFTRQRIQRKAWPPLLQATLGRGTGADVLVLDAEIEDILRAVGEDPTDIVLLGTRSIGKLVDGPQPLSTVKAAYLDAVRSEIHDKSVLSIIVLMFLIHPGVTKQIFQLFSCSELGMDEHGVAMAFLDADLDIPCYDASHFKWMLGVGLPSVLCITFGIPGFAYGVLRARRATLDDPRTQLQFGFLYDGYKLAHYYWEIWIMMRKVLVSMVSVFLKSWGTGPQSLGATGLIFVALYIHMEATPYELDVVNNLEQTSLLTCLFTMYFGLYLFQPQLTGGTRVAIGTAIVVANSVFMVKFARLMLLELKKKALDGLAKVAQNKRVSVVLQKFRRTSSVDANAVVTPSDVHLQDGSKNSDNDDDDEDISRDERDRVEARNAT</sequence>
<feature type="transmembrane region" description="Helical" evidence="2">
    <location>
        <begin position="1039"/>
        <end position="1063"/>
    </location>
</feature>
<protein>
    <recommendedName>
        <fullName evidence="5">Right handed beta helix domain-containing protein</fullName>
    </recommendedName>
</protein>
<accession>A0A067C6E6</accession>
<feature type="transmembrane region" description="Helical" evidence="2">
    <location>
        <begin position="765"/>
        <end position="788"/>
    </location>
</feature>
<dbReference type="OrthoDB" id="77931at2759"/>
<reference evidence="3 4" key="1">
    <citation type="journal article" date="2013" name="PLoS Genet.">
        <title>Distinctive expansion of potential virulence genes in the genome of the oomycete fish pathogen Saprolegnia parasitica.</title>
        <authorList>
            <person name="Jiang R.H."/>
            <person name="de Bruijn I."/>
            <person name="Haas B.J."/>
            <person name="Belmonte R."/>
            <person name="Lobach L."/>
            <person name="Christie J."/>
            <person name="van den Ackerveken G."/>
            <person name="Bottin A."/>
            <person name="Bulone V."/>
            <person name="Diaz-Moreno S.M."/>
            <person name="Dumas B."/>
            <person name="Fan L."/>
            <person name="Gaulin E."/>
            <person name="Govers F."/>
            <person name="Grenville-Briggs L.J."/>
            <person name="Horner N.R."/>
            <person name="Levin J.Z."/>
            <person name="Mammella M."/>
            <person name="Meijer H.J."/>
            <person name="Morris P."/>
            <person name="Nusbaum C."/>
            <person name="Oome S."/>
            <person name="Phillips A.J."/>
            <person name="van Rooyen D."/>
            <person name="Rzeszutek E."/>
            <person name="Saraiva M."/>
            <person name="Secombes C.J."/>
            <person name="Seidl M.F."/>
            <person name="Snel B."/>
            <person name="Stassen J.H."/>
            <person name="Sykes S."/>
            <person name="Tripathy S."/>
            <person name="van den Berg H."/>
            <person name="Vega-Arreguin J.C."/>
            <person name="Wawra S."/>
            <person name="Young S.K."/>
            <person name="Zeng Q."/>
            <person name="Dieguez-Uribeondo J."/>
            <person name="Russ C."/>
            <person name="Tyler B.M."/>
            <person name="van West P."/>
        </authorList>
    </citation>
    <scope>NUCLEOTIDE SEQUENCE [LARGE SCALE GENOMIC DNA]</scope>
    <source>
        <strain evidence="3 4">CBS 223.65</strain>
    </source>
</reference>
<feature type="region of interest" description="Disordered" evidence="1">
    <location>
        <begin position="1243"/>
        <end position="1275"/>
    </location>
</feature>
<feature type="transmembrane region" description="Helical" evidence="2">
    <location>
        <begin position="875"/>
        <end position="893"/>
    </location>
</feature>
<keyword evidence="2" id="KW-0812">Transmembrane</keyword>
<dbReference type="PANTHER" id="PTHR11319">
    <property type="entry name" value="G PROTEIN-COUPLED RECEPTOR-RELATED"/>
    <property type="match status" value="1"/>
</dbReference>
<dbReference type="InterPro" id="IPR009030">
    <property type="entry name" value="Growth_fac_rcpt_cys_sf"/>
</dbReference>
<feature type="compositionally biased region" description="Basic and acidic residues" evidence="1">
    <location>
        <begin position="1263"/>
        <end position="1275"/>
    </location>
</feature>